<dbReference type="Proteomes" id="UP000055702">
    <property type="component" value="Unassembled WGS sequence"/>
</dbReference>
<feature type="region of interest" description="Disordered" evidence="1">
    <location>
        <begin position="78"/>
        <end position="100"/>
    </location>
</feature>
<sequence length="100" mass="10899">MTLFTSAAQSCPLCQQANGCAMEQGLAIDACWCAKQTLDMPLIIEQYKAASTLVDLPNGQCVCQSCMTKLAQQFNIDPVETYSPEPEPEPEPKSESELKP</sequence>
<evidence type="ECO:0000313" key="3">
    <source>
        <dbReference type="Proteomes" id="UP000055702"/>
    </source>
</evidence>
<dbReference type="EMBL" id="LRDC01000018">
    <property type="protein sequence ID" value="KVX01812.1"/>
    <property type="molecule type" value="Genomic_DNA"/>
</dbReference>
<protein>
    <recommendedName>
        <fullName evidence="4">Cysteine-rich CWC family protein</fullName>
    </recommendedName>
</protein>
<dbReference type="AlphaFoldDB" id="A0A106C054"/>
<dbReference type="InterPro" id="IPR032720">
    <property type="entry name" value="Cys_rich_CWC"/>
</dbReference>
<dbReference type="Pfam" id="PF14375">
    <property type="entry name" value="Cys_rich_CWC"/>
    <property type="match status" value="1"/>
</dbReference>
<reference evidence="2 3" key="1">
    <citation type="submission" date="2016-01" db="EMBL/GenBank/DDBJ databases">
        <title>Draft genome of the antarctic isolate Shewanella frigidimarina Ag06-30.</title>
        <authorList>
            <person name="Parmeciano Di Noto G."/>
            <person name="Vazquez S."/>
            <person name="Mac Cormack W."/>
            <person name="Iriarte A."/>
            <person name="Quiroga C."/>
        </authorList>
    </citation>
    <scope>NUCLEOTIDE SEQUENCE [LARGE SCALE GENOMIC DNA]</scope>
    <source>
        <strain evidence="2 3">Ag06-30</strain>
    </source>
</reference>
<evidence type="ECO:0000313" key="2">
    <source>
        <dbReference type="EMBL" id="KVX01812.1"/>
    </source>
</evidence>
<dbReference type="RefSeq" id="WP_059745709.1">
    <property type="nucleotide sequence ID" value="NZ_LRDC01000018.1"/>
</dbReference>
<gene>
    <name evidence="2" type="ORF">AWJ07_04320</name>
</gene>
<name>A0A106C054_SHEFR</name>
<comment type="caution">
    <text evidence="2">The sequence shown here is derived from an EMBL/GenBank/DDBJ whole genome shotgun (WGS) entry which is preliminary data.</text>
</comment>
<evidence type="ECO:0000256" key="1">
    <source>
        <dbReference type="SAM" id="MobiDB-lite"/>
    </source>
</evidence>
<feature type="compositionally biased region" description="Basic and acidic residues" evidence="1">
    <location>
        <begin position="90"/>
        <end position="100"/>
    </location>
</feature>
<proteinExistence type="predicted"/>
<organism evidence="2">
    <name type="scientific">Shewanella frigidimarina</name>
    <dbReference type="NCBI Taxonomy" id="56812"/>
    <lineage>
        <taxon>Bacteria</taxon>
        <taxon>Pseudomonadati</taxon>
        <taxon>Pseudomonadota</taxon>
        <taxon>Gammaproteobacteria</taxon>
        <taxon>Alteromonadales</taxon>
        <taxon>Shewanellaceae</taxon>
        <taxon>Shewanella</taxon>
    </lineage>
</organism>
<evidence type="ECO:0008006" key="4">
    <source>
        <dbReference type="Google" id="ProtNLM"/>
    </source>
</evidence>
<accession>A0A106C054</accession>